<organism evidence="7 8">
    <name type="scientific">Pseudodesulfovibrio sediminis</name>
    <dbReference type="NCBI Taxonomy" id="2810563"/>
    <lineage>
        <taxon>Bacteria</taxon>
        <taxon>Pseudomonadati</taxon>
        <taxon>Thermodesulfobacteriota</taxon>
        <taxon>Desulfovibrionia</taxon>
        <taxon>Desulfovibrionales</taxon>
        <taxon>Desulfovibrionaceae</taxon>
    </lineage>
</organism>
<accession>A0ABN6EVH6</accession>
<feature type="transmembrane region" description="Helical" evidence="6">
    <location>
        <begin position="127"/>
        <end position="148"/>
    </location>
</feature>
<feature type="transmembrane region" description="Helical" evidence="6">
    <location>
        <begin position="226"/>
        <end position="248"/>
    </location>
</feature>
<evidence type="ECO:0000313" key="8">
    <source>
        <dbReference type="Proteomes" id="UP001053296"/>
    </source>
</evidence>
<dbReference type="PANTHER" id="PTHR30482:SF10">
    <property type="entry name" value="HIGH-AFFINITY BRANCHED-CHAIN AMINO ACID TRANSPORT PROTEIN BRAE"/>
    <property type="match status" value="1"/>
</dbReference>
<dbReference type="EMBL" id="AP024485">
    <property type="protein sequence ID" value="BCS89508.1"/>
    <property type="molecule type" value="Genomic_DNA"/>
</dbReference>
<feature type="transmembrane region" description="Helical" evidence="6">
    <location>
        <begin position="260"/>
        <end position="285"/>
    </location>
</feature>
<keyword evidence="5 6" id="KW-0472">Membrane</keyword>
<comment type="subcellular location">
    <subcellularLocation>
        <location evidence="1">Cell membrane</location>
        <topology evidence="1">Multi-pass membrane protein</topology>
    </subcellularLocation>
</comment>
<evidence type="ECO:0000256" key="4">
    <source>
        <dbReference type="ARBA" id="ARBA00022989"/>
    </source>
</evidence>
<dbReference type="CDD" id="cd06581">
    <property type="entry name" value="TM_PBP1_LivM_like"/>
    <property type="match status" value="1"/>
</dbReference>
<evidence type="ECO:0000256" key="1">
    <source>
        <dbReference type="ARBA" id="ARBA00004651"/>
    </source>
</evidence>
<keyword evidence="8" id="KW-1185">Reference proteome</keyword>
<reference evidence="7" key="1">
    <citation type="journal article" date="2022" name="Arch. Microbiol.">
        <title>Pseudodesulfovibrio sediminis sp. nov., a mesophilic and neutrophilic sulfate-reducing bacterium isolated from sediment of a brackish lake.</title>
        <authorList>
            <person name="Takahashi A."/>
            <person name="Kojima H."/>
            <person name="Watanabe M."/>
            <person name="Fukui M."/>
        </authorList>
    </citation>
    <scope>NUCLEOTIDE SEQUENCE</scope>
    <source>
        <strain evidence="7">SF6</strain>
    </source>
</reference>
<feature type="transmembrane region" description="Helical" evidence="6">
    <location>
        <begin position="62"/>
        <end position="81"/>
    </location>
</feature>
<dbReference type="Proteomes" id="UP001053296">
    <property type="component" value="Chromosome"/>
</dbReference>
<evidence type="ECO:0000256" key="2">
    <source>
        <dbReference type="ARBA" id="ARBA00022475"/>
    </source>
</evidence>
<keyword evidence="2" id="KW-1003">Cell membrane</keyword>
<feature type="transmembrane region" description="Helical" evidence="6">
    <location>
        <begin position="6"/>
        <end position="26"/>
    </location>
</feature>
<feature type="transmembrane region" description="Helical" evidence="6">
    <location>
        <begin position="93"/>
        <end position="121"/>
    </location>
</feature>
<dbReference type="InterPro" id="IPR043428">
    <property type="entry name" value="LivM-like"/>
</dbReference>
<dbReference type="InterPro" id="IPR001851">
    <property type="entry name" value="ABC_transp_permease"/>
</dbReference>
<dbReference type="Pfam" id="PF02653">
    <property type="entry name" value="BPD_transp_2"/>
    <property type="match status" value="1"/>
</dbReference>
<dbReference type="PANTHER" id="PTHR30482">
    <property type="entry name" value="HIGH-AFFINITY BRANCHED-CHAIN AMINO ACID TRANSPORT SYSTEM PERMEASE"/>
    <property type="match status" value="1"/>
</dbReference>
<evidence type="ECO:0000256" key="6">
    <source>
        <dbReference type="SAM" id="Phobius"/>
    </source>
</evidence>
<sequence>MQRYSLNVLMAAIAVVLLVLAQYRIIDGYIQATLMYVGINIIMSTSLNLVNGNMGEFTCGHAAYMCVGAYISSVLSVFCFGNKLGAPLLPADMAVVVFPIIILIGGFLASLVAILVAVPSFKTRDDYLAIITIAVNYIVISAIENMDFVGGSRGFQGMKDTVWAMKGTLNAPWMLFWVMLFTAFNVWVIRRFITSTFGKGVNAICQDEVAAEIMSVNTNKIKTVNFMLSAGLAGCAGGLFAHIVGYVNPQSFNILKSTEAMVMVYLGGMGSLSGAVISAVVFTFLMEVLRSQPLMDFLLAPATFVFPDWEPSAGVIKWIIIPLLLVLIMQFRPEGILGNRELSDVFPKLKKFYTFK</sequence>
<protein>
    <submittedName>
        <fullName evidence="7">Branched-chain amino acid ABC transporter permease</fullName>
    </submittedName>
</protein>
<keyword evidence="4 6" id="KW-1133">Transmembrane helix</keyword>
<evidence type="ECO:0000256" key="3">
    <source>
        <dbReference type="ARBA" id="ARBA00022692"/>
    </source>
</evidence>
<proteinExistence type="predicted"/>
<feature type="transmembrane region" description="Helical" evidence="6">
    <location>
        <begin position="33"/>
        <end position="50"/>
    </location>
</feature>
<evidence type="ECO:0000256" key="5">
    <source>
        <dbReference type="ARBA" id="ARBA00023136"/>
    </source>
</evidence>
<feature type="transmembrane region" description="Helical" evidence="6">
    <location>
        <begin position="169"/>
        <end position="189"/>
    </location>
</feature>
<evidence type="ECO:0000313" key="7">
    <source>
        <dbReference type="EMBL" id="BCS89508.1"/>
    </source>
</evidence>
<dbReference type="RefSeq" id="WP_229591479.1">
    <property type="nucleotide sequence ID" value="NZ_AP024485.1"/>
</dbReference>
<keyword evidence="3 6" id="KW-0812">Transmembrane</keyword>
<name>A0ABN6EVH6_9BACT</name>
<gene>
    <name evidence="7" type="primary">livM</name>
    <name evidence="7" type="ORF">PSDVSF_27500</name>
</gene>